<dbReference type="Proteomes" id="UP000194761">
    <property type="component" value="Unassembled WGS sequence"/>
</dbReference>
<feature type="compositionally biased region" description="Low complexity" evidence="1">
    <location>
        <begin position="208"/>
        <end position="217"/>
    </location>
</feature>
<evidence type="ECO:0000313" key="2">
    <source>
        <dbReference type="EMBL" id="OUC99324.1"/>
    </source>
</evidence>
<sequence length="243" mass="24894">MPHPLPTAPGALLGYRKTGQPIYLQAGGSGDGDAGDGTQQDSQDTGQQSPATQGQQGSSQDGQHGSEGDVASLPDFAQKLIRDLRTEAASSRTNAKTQAAEQARQDLAQQIGKALGLVKDGDQPADPAQLAQQIGDLSGQNKSLTVELAVYKAAAKVGADAGKLTDSRAFLAQLDKLDPTADGFDAKLRDAIKKAVEDNPQYRTDGQAPAPRGGSEPPGRPGTAGKAANLTDAITAKLAKSSG</sequence>
<comment type="caution">
    <text evidence="2">The sequence shown here is derived from an EMBL/GenBank/DDBJ whole genome shotgun (WGS) entry which is preliminary data.</text>
</comment>
<evidence type="ECO:0008006" key="4">
    <source>
        <dbReference type="Google" id="ProtNLM"/>
    </source>
</evidence>
<protein>
    <recommendedName>
        <fullName evidence="4">Scaffolding protein</fullName>
    </recommendedName>
</protein>
<accession>A0A243RVV9</accession>
<dbReference type="AlphaFoldDB" id="A0A243RVV9"/>
<feature type="region of interest" description="Disordered" evidence="1">
    <location>
        <begin position="22"/>
        <end position="78"/>
    </location>
</feature>
<name>A0A243RVV9_9ACTN</name>
<feature type="compositionally biased region" description="Polar residues" evidence="1">
    <location>
        <begin position="88"/>
        <end position="100"/>
    </location>
</feature>
<evidence type="ECO:0000256" key="1">
    <source>
        <dbReference type="SAM" id="MobiDB-lite"/>
    </source>
</evidence>
<proteinExistence type="predicted"/>
<organism evidence="2 3">
    <name type="scientific">Streptosporangium minutum</name>
    <dbReference type="NCBI Taxonomy" id="569862"/>
    <lineage>
        <taxon>Bacteria</taxon>
        <taxon>Bacillati</taxon>
        <taxon>Actinomycetota</taxon>
        <taxon>Actinomycetes</taxon>
        <taxon>Streptosporangiales</taxon>
        <taxon>Streptosporangiaceae</taxon>
        <taxon>Streptosporangium</taxon>
    </lineage>
</organism>
<dbReference type="EMBL" id="NGFP01000009">
    <property type="protein sequence ID" value="OUC99324.1"/>
    <property type="molecule type" value="Genomic_DNA"/>
</dbReference>
<feature type="region of interest" description="Disordered" evidence="1">
    <location>
        <begin position="195"/>
        <end position="231"/>
    </location>
</feature>
<feature type="region of interest" description="Disordered" evidence="1">
    <location>
        <begin position="85"/>
        <end position="104"/>
    </location>
</feature>
<evidence type="ECO:0000313" key="3">
    <source>
        <dbReference type="Proteomes" id="UP000194761"/>
    </source>
</evidence>
<keyword evidence="3" id="KW-1185">Reference proteome</keyword>
<dbReference type="RefSeq" id="WP_086568084.1">
    <property type="nucleotide sequence ID" value="NZ_NGFP01000009.1"/>
</dbReference>
<reference evidence="2 3" key="1">
    <citation type="submission" date="2017-05" db="EMBL/GenBank/DDBJ databases">
        <title>Biotechnological potential of actinobacteria isolated from South African environments.</title>
        <authorList>
            <person name="Le Roes-Hill M."/>
            <person name="Prins A."/>
            <person name="Durrell K.A."/>
        </authorList>
    </citation>
    <scope>NUCLEOTIDE SEQUENCE [LARGE SCALE GENOMIC DNA]</scope>
    <source>
        <strain evidence="2">M26</strain>
    </source>
</reference>
<gene>
    <name evidence="2" type="ORF">CA984_03705</name>
</gene>
<feature type="compositionally biased region" description="Low complexity" evidence="1">
    <location>
        <begin position="36"/>
        <end position="63"/>
    </location>
</feature>